<dbReference type="PANTHER" id="PTHR15628">
    <property type="entry name" value="RWD DOMAIN-CONTAINING PROTEIN 3"/>
    <property type="match status" value="1"/>
</dbReference>
<dbReference type="GeneID" id="105910817"/>
<comment type="subcellular location">
    <subcellularLocation>
        <location evidence="2">Cytoplasm</location>
    </subcellularLocation>
    <subcellularLocation>
        <location evidence="1">Nucleus</location>
    </subcellularLocation>
</comment>
<dbReference type="GO" id="GO:1902073">
    <property type="term" value="P:positive regulation of hypoxia-inducible factor-1alpha signaling pathway"/>
    <property type="evidence" value="ECO:0007669"/>
    <property type="project" value="InterPro"/>
</dbReference>
<feature type="domain" description="RWD" evidence="7">
    <location>
        <begin position="7"/>
        <end position="109"/>
    </location>
</feature>
<evidence type="ECO:0000259" key="7">
    <source>
        <dbReference type="PROSITE" id="PS50908"/>
    </source>
</evidence>
<dbReference type="InterPro" id="IPR006575">
    <property type="entry name" value="RWD_dom"/>
</dbReference>
<gene>
    <name evidence="9" type="primary">rwdd3</name>
</gene>
<dbReference type="SUPFAM" id="SSF54495">
    <property type="entry name" value="UBC-like"/>
    <property type="match status" value="1"/>
</dbReference>
<reference evidence="9" key="1">
    <citation type="submission" date="2025-08" db="UniProtKB">
        <authorList>
            <consortium name="RefSeq"/>
        </authorList>
    </citation>
    <scope>IDENTIFICATION</scope>
</reference>
<dbReference type="PANTHER" id="PTHR15628:SF1">
    <property type="entry name" value="RWD DOMAIN-CONTAINING PROTEIN 3"/>
    <property type="match status" value="1"/>
</dbReference>
<keyword evidence="8" id="KW-1185">Reference proteome</keyword>
<accession>A0A6P3WCB8</accession>
<dbReference type="OrthoDB" id="167315at2759"/>
<protein>
    <recommendedName>
        <fullName evidence="3">RWD domain-containing protein 3</fullName>
    </recommendedName>
</protein>
<keyword evidence="4" id="KW-0963">Cytoplasm</keyword>
<dbReference type="InterPro" id="IPR016135">
    <property type="entry name" value="UBQ-conjugating_enzyme/RWD"/>
</dbReference>
<dbReference type="GO" id="GO:0010468">
    <property type="term" value="P:regulation of gene expression"/>
    <property type="evidence" value="ECO:0007669"/>
    <property type="project" value="UniProtKB-ARBA"/>
</dbReference>
<evidence type="ECO:0000256" key="4">
    <source>
        <dbReference type="ARBA" id="ARBA00022490"/>
    </source>
</evidence>
<dbReference type="GO" id="GO:0005737">
    <property type="term" value="C:cytoplasm"/>
    <property type="evidence" value="ECO:0007669"/>
    <property type="project" value="UniProtKB-SubCell"/>
</dbReference>
<organism evidence="8 9">
    <name type="scientific">Clupea harengus</name>
    <name type="common">Atlantic herring</name>
    <dbReference type="NCBI Taxonomy" id="7950"/>
    <lineage>
        <taxon>Eukaryota</taxon>
        <taxon>Metazoa</taxon>
        <taxon>Chordata</taxon>
        <taxon>Craniata</taxon>
        <taxon>Vertebrata</taxon>
        <taxon>Euteleostomi</taxon>
        <taxon>Actinopterygii</taxon>
        <taxon>Neopterygii</taxon>
        <taxon>Teleostei</taxon>
        <taxon>Clupei</taxon>
        <taxon>Clupeiformes</taxon>
        <taxon>Clupeoidei</taxon>
        <taxon>Clupeidae</taxon>
        <taxon>Clupea</taxon>
    </lineage>
</organism>
<evidence type="ECO:0000313" key="8">
    <source>
        <dbReference type="Proteomes" id="UP000515152"/>
    </source>
</evidence>
<dbReference type="RefSeq" id="XP_012695020.1">
    <property type="nucleotide sequence ID" value="XM_012839566.3"/>
</dbReference>
<dbReference type="InterPro" id="IPR038840">
    <property type="entry name" value="RWDD3"/>
</dbReference>
<dbReference type="KEGG" id="char:105910817"/>
<evidence type="ECO:0000313" key="9">
    <source>
        <dbReference type="RefSeq" id="XP_012695020.1"/>
    </source>
</evidence>
<dbReference type="GO" id="GO:0005634">
    <property type="term" value="C:nucleus"/>
    <property type="evidence" value="ECO:0007669"/>
    <property type="project" value="UniProtKB-SubCell"/>
</dbReference>
<dbReference type="SMART" id="SM00591">
    <property type="entry name" value="RWD"/>
    <property type="match status" value="1"/>
</dbReference>
<evidence type="ECO:0000256" key="1">
    <source>
        <dbReference type="ARBA" id="ARBA00004123"/>
    </source>
</evidence>
<dbReference type="FunFam" id="3.10.110.10:FF:000050">
    <property type="entry name" value="eIF-2-alpha kinase GCN2"/>
    <property type="match status" value="1"/>
</dbReference>
<evidence type="ECO:0000256" key="3">
    <source>
        <dbReference type="ARBA" id="ARBA00015444"/>
    </source>
</evidence>
<sequence length="251" mass="28607">MSEVAADEMSVLSAIYCGKDEFELLEESADKGFVFRVKLLVEGIPLNIIFHLSPEYPRCLPVISVSSEDLSRHQCQSIKESLIKKAVELQPDPMVHELLSWFKENSSGFMTVATIAPTQKDEQGTWVALLHLDHMRAKTKYVKLIEKFTSELDLTGRLFLGRIILILLQGARENIKEYLHLQKTAKVDVDSSGKRCKEKMMRVLCETPLSDGLQQLPTFDVKEFSTLEDLKTEFQAIGFKMMYEEFVPSLL</sequence>
<dbReference type="Pfam" id="PF05773">
    <property type="entry name" value="RWD"/>
    <property type="match status" value="1"/>
</dbReference>
<dbReference type="GO" id="GO:0033554">
    <property type="term" value="P:cellular response to stress"/>
    <property type="evidence" value="ECO:0007669"/>
    <property type="project" value="UniProtKB-ARBA"/>
</dbReference>
<keyword evidence="5" id="KW-0539">Nucleus</keyword>
<comment type="function">
    <text evidence="6">Enhancer of SUMO conjugation. Increases SUMO conjugation to proteins by promoting the: binding of E1 and E2 enzymes, thioester linkage between SUMO and ube2i/ubc9 and transfer of SUMO to specific target proteins which include hif1a, pias, nfkbia, nr3c1 and top1. Has no effect on ubiquitination.</text>
</comment>
<dbReference type="Proteomes" id="UP000515152">
    <property type="component" value="Chromosome 10"/>
</dbReference>
<evidence type="ECO:0000256" key="5">
    <source>
        <dbReference type="ARBA" id="ARBA00023242"/>
    </source>
</evidence>
<proteinExistence type="predicted"/>
<evidence type="ECO:0000256" key="6">
    <source>
        <dbReference type="ARBA" id="ARBA00053748"/>
    </source>
</evidence>
<dbReference type="GO" id="GO:0033235">
    <property type="term" value="P:positive regulation of protein sumoylation"/>
    <property type="evidence" value="ECO:0007669"/>
    <property type="project" value="InterPro"/>
</dbReference>
<dbReference type="PROSITE" id="PS50908">
    <property type="entry name" value="RWD"/>
    <property type="match status" value="1"/>
</dbReference>
<dbReference type="CTD" id="25950"/>
<name>A0A6P3WCB8_CLUHA</name>
<evidence type="ECO:0000256" key="2">
    <source>
        <dbReference type="ARBA" id="ARBA00004496"/>
    </source>
</evidence>
<dbReference type="CDD" id="cd23819">
    <property type="entry name" value="RWD_RWDD3"/>
    <property type="match status" value="1"/>
</dbReference>
<dbReference type="Gene3D" id="3.10.110.10">
    <property type="entry name" value="Ubiquitin Conjugating Enzyme"/>
    <property type="match status" value="1"/>
</dbReference>
<dbReference type="AlphaFoldDB" id="A0A6P3WCB8"/>
<dbReference type="CDD" id="cd24164">
    <property type="entry name" value="RWDD3_C"/>
    <property type="match status" value="1"/>
</dbReference>